<reference evidence="2 3" key="1">
    <citation type="submission" date="2018-08" db="EMBL/GenBank/DDBJ databases">
        <authorList>
            <person name="Laetsch R D."/>
            <person name="Stevens L."/>
            <person name="Kumar S."/>
            <person name="Blaxter L. M."/>
        </authorList>
    </citation>
    <scope>NUCLEOTIDE SEQUENCE [LARGE SCALE GENOMIC DNA]</scope>
</reference>
<dbReference type="STRING" id="42156.A0A3P6UIX0"/>
<evidence type="ECO:0000256" key="1">
    <source>
        <dbReference type="SAM" id="MobiDB-lite"/>
    </source>
</evidence>
<keyword evidence="3" id="KW-1185">Reference proteome</keyword>
<dbReference type="EMBL" id="UYRX01000276">
    <property type="protein sequence ID" value="VDK79098.1"/>
    <property type="molecule type" value="Genomic_DNA"/>
</dbReference>
<gene>
    <name evidence="2" type="ORF">NLS_LOCUS4355</name>
</gene>
<dbReference type="Proteomes" id="UP000277928">
    <property type="component" value="Unassembled WGS sequence"/>
</dbReference>
<dbReference type="AlphaFoldDB" id="A0A3P6UIX0"/>
<protein>
    <submittedName>
        <fullName evidence="2">Uncharacterized protein</fullName>
    </submittedName>
</protein>
<name>A0A3P6UIX0_LITSI</name>
<organism evidence="2 3">
    <name type="scientific">Litomosoides sigmodontis</name>
    <name type="common">Filarial nematode worm</name>
    <dbReference type="NCBI Taxonomy" id="42156"/>
    <lineage>
        <taxon>Eukaryota</taxon>
        <taxon>Metazoa</taxon>
        <taxon>Ecdysozoa</taxon>
        <taxon>Nematoda</taxon>
        <taxon>Chromadorea</taxon>
        <taxon>Rhabditida</taxon>
        <taxon>Spirurina</taxon>
        <taxon>Spiruromorpha</taxon>
        <taxon>Filarioidea</taxon>
        <taxon>Onchocercidae</taxon>
        <taxon>Litomosoides</taxon>
    </lineage>
</organism>
<feature type="compositionally biased region" description="Basic and acidic residues" evidence="1">
    <location>
        <begin position="67"/>
        <end position="82"/>
    </location>
</feature>
<evidence type="ECO:0000313" key="3">
    <source>
        <dbReference type="Proteomes" id="UP000277928"/>
    </source>
</evidence>
<feature type="region of interest" description="Disordered" evidence="1">
    <location>
        <begin position="53"/>
        <end position="82"/>
    </location>
</feature>
<proteinExistence type="predicted"/>
<sequence length="82" mass="10175">MNEVIIIVVLVTHHYHRRHHHHHYHHRHHHRIIPPSSKQHPFIITGWSPYYRRTRSRSITPPPRKSPRYDERRSMSRSLSRE</sequence>
<evidence type="ECO:0000313" key="2">
    <source>
        <dbReference type="EMBL" id="VDK79098.1"/>
    </source>
</evidence>
<accession>A0A3P6UIX0</accession>